<dbReference type="EMBL" id="FNBW01000016">
    <property type="protein sequence ID" value="SDG38674.1"/>
    <property type="molecule type" value="Genomic_DNA"/>
</dbReference>
<dbReference type="GO" id="GO:0005975">
    <property type="term" value="P:carbohydrate metabolic process"/>
    <property type="evidence" value="ECO:0007669"/>
    <property type="project" value="InterPro"/>
</dbReference>
<accession>A0A8G2F533</accession>
<keyword evidence="2" id="KW-1133">Transmembrane helix</keyword>
<dbReference type="OrthoDB" id="9784811at2"/>
<dbReference type="CDD" id="cd10936">
    <property type="entry name" value="CE4_DAC2"/>
    <property type="match status" value="1"/>
</dbReference>
<dbReference type="RefSeq" id="WP_093153561.1">
    <property type="nucleotide sequence ID" value="NZ_FNBW01000016.1"/>
</dbReference>
<dbReference type="InterPro" id="IPR006837">
    <property type="entry name" value="Divergent_DAC"/>
</dbReference>
<evidence type="ECO:0008006" key="5">
    <source>
        <dbReference type="Google" id="ProtNLM"/>
    </source>
</evidence>
<feature type="region of interest" description="Disordered" evidence="1">
    <location>
        <begin position="68"/>
        <end position="93"/>
    </location>
</feature>
<dbReference type="PANTHER" id="PTHR30105:SF2">
    <property type="entry name" value="DIVERGENT POLYSACCHARIDE DEACETYLASE SUPERFAMILY"/>
    <property type="match status" value="1"/>
</dbReference>
<feature type="region of interest" description="Disordered" evidence="1">
    <location>
        <begin position="1"/>
        <end position="20"/>
    </location>
</feature>
<evidence type="ECO:0000256" key="2">
    <source>
        <dbReference type="SAM" id="Phobius"/>
    </source>
</evidence>
<name>A0A8G2F533_9PROT</name>
<evidence type="ECO:0000313" key="4">
    <source>
        <dbReference type="Proteomes" id="UP000198615"/>
    </source>
</evidence>
<organism evidence="3 4">
    <name type="scientific">Thalassobaculum litoreum DSM 18839</name>
    <dbReference type="NCBI Taxonomy" id="1123362"/>
    <lineage>
        <taxon>Bacteria</taxon>
        <taxon>Pseudomonadati</taxon>
        <taxon>Pseudomonadota</taxon>
        <taxon>Alphaproteobacteria</taxon>
        <taxon>Rhodospirillales</taxon>
        <taxon>Thalassobaculaceae</taxon>
        <taxon>Thalassobaculum</taxon>
    </lineage>
</organism>
<dbReference type="InterPro" id="IPR011330">
    <property type="entry name" value="Glyco_hydro/deAcase_b/a-brl"/>
</dbReference>
<dbReference type="Proteomes" id="UP000198615">
    <property type="component" value="Unassembled WGS sequence"/>
</dbReference>
<dbReference type="PANTHER" id="PTHR30105">
    <property type="entry name" value="UNCHARACTERIZED YIBQ-RELATED"/>
    <property type="match status" value="1"/>
</dbReference>
<gene>
    <name evidence="3" type="ORF">SAMN05660686_04207</name>
</gene>
<keyword evidence="2" id="KW-0472">Membrane</keyword>
<proteinExistence type="predicted"/>
<evidence type="ECO:0000313" key="3">
    <source>
        <dbReference type="EMBL" id="SDG38674.1"/>
    </source>
</evidence>
<dbReference type="Pfam" id="PF04748">
    <property type="entry name" value="Polysacc_deac_2"/>
    <property type="match status" value="1"/>
</dbReference>
<protein>
    <recommendedName>
        <fullName evidence="5">Divergent polysaccharide deacetylase</fullName>
    </recommendedName>
</protein>
<keyword evidence="2" id="KW-0812">Transmembrane</keyword>
<feature type="compositionally biased region" description="Basic residues" evidence="1">
    <location>
        <begin position="1"/>
        <end position="13"/>
    </location>
</feature>
<sequence length="393" mass="40686">MAAQRKKPARSTKKAIPPGGGLLRRAGVASVAACVLFGGGIAVGAWIAGGTSLPELSASRDLLGSPQIATQPAPLTAGRPPVPTPKPAQPRAEAPKAAAVPAGIPLPKMTGAVEALKPAETAVKPASAPAQVAALPPKPSVDDGSLPAWRRYAVPADLSGGAPIIAIVLDDLGIDTRRSNRAIALPAPVTLAFLPYAEGLEEQTAAARAAGHELLVHIPMQPHGEDADPGPNALDMRLGAIEVLSRLDWDLARFSGYVGINNHMGSLFTESEAGMRLVAEGLRDRGLMFLDSLTSPKSVAAATVASYGVPTTARDVFLDNTDSPEEVAMRLEQTEKIARKAGTAIAIGHPRDNTLDVLEAWIPKAKAAGFTLVPLTAVLNVRRGMATQQASRP</sequence>
<dbReference type="AlphaFoldDB" id="A0A8G2F533"/>
<keyword evidence="4" id="KW-1185">Reference proteome</keyword>
<comment type="caution">
    <text evidence="3">The sequence shown here is derived from an EMBL/GenBank/DDBJ whole genome shotgun (WGS) entry which is preliminary data.</text>
</comment>
<feature type="transmembrane region" description="Helical" evidence="2">
    <location>
        <begin position="21"/>
        <end position="47"/>
    </location>
</feature>
<reference evidence="3 4" key="1">
    <citation type="submission" date="2016-10" db="EMBL/GenBank/DDBJ databases">
        <authorList>
            <person name="Varghese N."/>
            <person name="Submissions S."/>
        </authorList>
    </citation>
    <scope>NUCLEOTIDE SEQUENCE [LARGE SCALE GENOMIC DNA]</scope>
    <source>
        <strain evidence="3 4">DSM 18839</strain>
    </source>
</reference>
<evidence type="ECO:0000256" key="1">
    <source>
        <dbReference type="SAM" id="MobiDB-lite"/>
    </source>
</evidence>
<dbReference type="SUPFAM" id="SSF88713">
    <property type="entry name" value="Glycoside hydrolase/deacetylase"/>
    <property type="match status" value="1"/>
</dbReference>
<dbReference type="Gene3D" id="3.20.20.370">
    <property type="entry name" value="Glycoside hydrolase/deacetylase"/>
    <property type="match status" value="1"/>
</dbReference>